<dbReference type="PANTHER" id="PTHR30433">
    <property type="entry name" value="CHEMOTAXIS PROTEIN MOTA"/>
    <property type="match status" value="1"/>
</dbReference>
<feature type="transmembrane region" description="Helical" evidence="9">
    <location>
        <begin position="32"/>
        <end position="50"/>
    </location>
</feature>
<dbReference type="InterPro" id="IPR000540">
    <property type="entry name" value="Flag_MotA_CS"/>
</dbReference>
<dbReference type="Pfam" id="PF01618">
    <property type="entry name" value="MotA_ExbB"/>
    <property type="match status" value="1"/>
</dbReference>
<keyword evidence="3" id="KW-0813">Transport</keyword>
<keyword evidence="7 9" id="KW-1133">Transmembrane helix</keyword>
<dbReference type="STRING" id="1513793.SAMN06296036_11486"/>
<sequence>MDLATILGAVIGTITVMVVMILSGSLLMYWDFMSLLIVLGGAAAATMMRWPLNVFLGGVKVGMGALFNNVESSEELIDKIIDLANKARKESILSLEKEVIENPLLAKGVRLAVDGAAPEIIDEILSDDMRVMKKNLADGAAIYDDMGESCPAFGMIGTVIGLIVIMANLADPSKIGPGLAVALVTTLYGAMMANMFFIPIAKKLKYRSREHLTNCLIIKTGVLGILNGINPKLIQQRLETYLGKESSGEE</sequence>
<dbReference type="OrthoDB" id="9806929at2"/>
<evidence type="ECO:0000256" key="9">
    <source>
        <dbReference type="SAM" id="Phobius"/>
    </source>
</evidence>
<dbReference type="EMBL" id="FWZT01000014">
    <property type="protein sequence ID" value="SMF46892.1"/>
    <property type="molecule type" value="Genomic_DNA"/>
</dbReference>
<accession>A0A1Y6C7X0</accession>
<dbReference type="RefSeq" id="WP_132321449.1">
    <property type="nucleotide sequence ID" value="NZ_FWZT01000014.1"/>
</dbReference>
<gene>
    <name evidence="11" type="ORF">SAMN06296036_11486</name>
</gene>
<evidence type="ECO:0000256" key="7">
    <source>
        <dbReference type="ARBA" id="ARBA00022989"/>
    </source>
</evidence>
<feature type="transmembrane region" description="Helical" evidence="9">
    <location>
        <begin position="7"/>
        <end position="26"/>
    </location>
</feature>
<proteinExistence type="inferred from homology"/>
<dbReference type="PROSITE" id="PS01307">
    <property type="entry name" value="MOTA"/>
    <property type="match status" value="1"/>
</dbReference>
<feature type="transmembrane region" description="Helical" evidence="9">
    <location>
        <begin position="176"/>
        <end position="201"/>
    </location>
</feature>
<comment type="subcellular location">
    <subcellularLocation>
        <location evidence="1">Cell membrane</location>
        <topology evidence="1">Multi-pass membrane protein</topology>
    </subcellularLocation>
</comment>
<dbReference type="PANTHER" id="PTHR30433:SF2">
    <property type="entry name" value="MOTILITY PROTEIN A"/>
    <property type="match status" value="1"/>
</dbReference>
<dbReference type="AlphaFoldDB" id="A0A1Y6C7X0"/>
<keyword evidence="12" id="KW-1185">Reference proteome</keyword>
<evidence type="ECO:0000256" key="3">
    <source>
        <dbReference type="ARBA" id="ARBA00022448"/>
    </source>
</evidence>
<evidence type="ECO:0000256" key="8">
    <source>
        <dbReference type="ARBA" id="ARBA00023136"/>
    </source>
</evidence>
<evidence type="ECO:0000256" key="6">
    <source>
        <dbReference type="ARBA" id="ARBA00022779"/>
    </source>
</evidence>
<keyword evidence="4" id="KW-1003">Cell membrane</keyword>
<feature type="domain" description="MotA/TolQ/ExbB proton channel" evidence="10">
    <location>
        <begin position="98"/>
        <end position="212"/>
    </location>
</feature>
<dbReference type="GO" id="GO:0071978">
    <property type="term" value="P:bacterial-type flagellum-dependent swarming motility"/>
    <property type="evidence" value="ECO:0007669"/>
    <property type="project" value="InterPro"/>
</dbReference>
<dbReference type="InterPro" id="IPR047055">
    <property type="entry name" value="MotA-like"/>
</dbReference>
<dbReference type="GO" id="GO:0006935">
    <property type="term" value="P:chemotaxis"/>
    <property type="evidence" value="ECO:0007669"/>
    <property type="project" value="InterPro"/>
</dbReference>
<keyword evidence="5 9" id="KW-0812">Transmembrane</keyword>
<keyword evidence="8 9" id="KW-0472">Membrane</keyword>
<evidence type="ECO:0000313" key="11">
    <source>
        <dbReference type="EMBL" id="SMF46892.1"/>
    </source>
</evidence>
<dbReference type="Proteomes" id="UP000192907">
    <property type="component" value="Unassembled WGS sequence"/>
</dbReference>
<feature type="transmembrane region" description="Helical" evidence="9">
    <location>
        <begin position="152"/>
        <end position="170"/>
    </location>
</feature>
<keyword evidence="6" id="KW-0283">Flagellar rotation</keyword>
<protein>
    <submittedName>
        <fullName evidence="11">Chemotaxis protein MotA</fullName>
    </submittedName>
</protein>
<comment type="similarity">
    <text evidence="2">Belongs to the MotA family.</text>
</comment>
<evidence type="ECO:0000313" key="12">
    <source>
        <dbReference type="Proteomes" id="UP000192907"/>
    </source>
</evidence>
<evidence type="ECO:0000256" key="4">
    <source>
        <dbReference type="ARBA" id="ARBA00022475"/>
    </source>
</evidence>
<organism evidence="11 12">
    <name type="scientific">Pseudobacteriovorax antillogorgiicola</name>
    <dbReference type="NCBI Taxonomy" id="1513793"/>
    <lineage>
        <taxon>Bacteria</taxon>
        <taxon>Pseudomonadati</taxon>
        <taxon>Bdellovibrionota</taxon>
        <taxon>Oligoflexia</taxon>
        <taxon>Oligoflexales</taxon>
        <taxon>Pseudobacteriovoracaceae</taxon>
        <taxon>Pseudobacteriovorax</taxon>
    </lineage>
</organism>
<name>A0A1Y6C7X0_9BACT</name>
<reference evidence="12" key="1">
    <citation type="submission" date="2017-04" db="EMBL/GenBank/DDBJ databases">
        <authorList>
            <person name="Varghese N."/>
            <person name="Submissions S."/>
        </authorList>
    </citation>
    <scope>NUCLEOTIDE SEQUENCE [LARGE SCALE GENOMIC DNA]</scope>
    <source>
        <strain evidence="12">RKEM611</strain>
    </source>
</reference>
<dbReference type="GO" id="GO:0005886">
    <property type="term" value="C:plasma membrane"/>
    <property type="evidence" value="ECO:0007669"/>
    <property type="project" value="UniProtKB-SubCell"/>
</dbReference>
<evidence type="ECO:0000259" key="10">
    <source>
        <dbReference type="Pfam" id="PF01618"/>
    </source>
</evidence>
<evidence type="ECO:0000256" key="1">
    <source>
        <dbReference type="ARBA" id="ARBA00004651"/>
    </source>
</evidence>
<evidence type="ECO:0000256" key="5">
    <source>
        <dbReference type="ARBA" id="ARBA00022692"/>
    </source>
</evidence>
<dbReference type="InterPro" id="IPR002898">
    <property type="entry name" value="MotA_ExbB_proton_chnl"/>
</dbReference>
<evidence type="ECO:0000256" key="2">
    <source>
        <dbReference type="ARBA" id="ARBA00008038"/>
    </source>
</evidence>